<dbReference type="GO" id="GO:0015074">
    <property type="term" value="P:DNA integration"/>
    <property type="evidence" value="ECO:0007669"/>
    <property type="project" value="InterPro"/>
</dbReference>
<dbReference type="GO" id="GO:0003676">
    <property type="term" value="F:nucleic acid binding"/>
    <property type="evidence" value="ECO:0007669"/>
    <property type="project" value="InterPro"/>
</dbReference>
<dbReference type="Gene3D" id="3.30.420.10">
    <property type="entry name" value="Ribonuclease H-like superfamily/Ribonuclease H"/>
    <property type="match status" value="1"/>
</dbReference>
<dbReference type="FunFam" id="3.30.420.10:FF:000032">
    <property type="entry name" value="Retrovirus-related Pol polyprotein from transposon 297-like Protein"/>
    <property type="match status" value="1"/>
</dbReference>
<dbReference type="Proteomes" id="UP001314205">
    <property type="component" value="Unassembled WGS sequence"/>
</dbReference>
<feature type="domain" description="Integrase catalytic" evidence="1">
    <location>
        <begin position="1"/>
        <end position="142"/>
    </location>
</feature>
<keyword evidence="3" id="KW-1185">Reference proteome</keyword>
<protein>
    <recommendedName>
        <fullName evidence="1">Integrase catalytic domain-containing protein</fullName>
    </recommendedName>
</protein>
<dbReference type="SUPFAM" id="SSF53098">
    <property type="entry name" value="Ribonuclease H-like"/>
    <property type="match status" value="1"/>
</dbReference>
<accession>A0AAV1K8N8</accession>
<evidence type="ECO:0000259" key="1">
    <source>
        <dbReference type="PROSITE" id="PS50994"/>
    </source>
</evidence>
<dbReference type="InterPro" id="IPR036397">
    <property type="entry name" value="RNaseH_sf"/>
</dbReference>
<dbReference type="PROSITE" id="PS50994">
    <property type="entry name" value="INTEGRASE"/>
    <property type="match status" value="1"/>
</dbReference>
<dbReference type="PANTHER" id="PTHR38681:SF1">
    <property type="entry name" value="RETROVIRUS-RELATED POL POLYPROTEIN FROM TRANSPOSON 412-LIKE PROTEIN"/>
    <property type="match status" value="1"/>
</dbReference>
<dbReference type="Pfam" id="PF00665">
    <property type="entry name" value="rve"/>
    <property type="match status" value="1"/>
</dbReference>
<dbReference type="InterPro" id="IPR012337">
    <property type="entry name" value="RNaseH-like_sf"/>
</dbReference>
<evidence type="ECO:0000313" key="3">
    <source>
        <dbReference type="Proteomes" id="UP001314205"/>
    </source>
</evidence>
<sequence>MVDRTTRWPEAIPTDDTSAESIAKIIYENWITRFGSPKTITTDQGRNFESNLFLKLLQTMGIQKTPTTVYHPQSNKIVERWQRTLKTTLKTRLSQHTKWIDELPTVLFGLRATPRADTSLSAAQLTYSCSIRLPCDFFTSTSSNNQKMNYDFVTQRRESINKILSSKRTSSHGNNKSVFIHQDLKT</sequence>
<dbReference type="EMBL" id="CAVLGL010000001">
    <property type="protein sequence ID" value="CAK1578184.1"/>
    <property type="molecule type" value="Genomic_DNA"/>
</dbReference>
<dbReference type="InterPro" id="IPR001584">
    <property type="entry name" value="Integrase_cat-core"/>
</dbReference>
<evidence type="ECO:0000313" key="2">
    <source>
        <dbReference type="EMBL" id="CAK1578184.1"/>
    </source>
</evidence>
<organism evidence="2 3">
    <name type="scientific">Parnassius mnemosyne</name>
    <name type="common">clouded apollo</name>
    <dbReference type="NCBI Taxonomy" id="213953"/>
    <lineage>
        <taxon>Eukaryota</taxon>
        <taxon>Metazoa</taxon>
        <taxon>Ecdysozoa</taxon>
        <taxon>Arthropoda</taxon>
        <taxon>Hexapoda</taxon>
        <taxon>Insecta</taxon>
        <taxon>Pterygota</taxon>
        <taxon>Neoptera</taxon>
        <taxon>Endopterygota</taxon>
        <taxon>Lepidoptera</taxon>
        <taxon>Glossata</taxon>
        <taxon>Ditrysia</taxon>
        <taxon>Papilionoidea</taxon>
        <taxon>Papilionidae</taxon>
        <taxon>Parnassiinae</taxon>
        <taxon>Parnassini</taxon>
        <taxon>Parnassius</taxon>
        <taxon>Driopa</taxon>
    </lineage>
</organism>
<dbReference type="PANTHER" id="PTHR38681">
    <property type="entry name" value="RETROVIRUS-RELATED POL POLYPROTEIN FROM TRANSPOSON 412-LIKE PROTEIN-RELATED"/>
    <property type="match status" value="1"/>
</dbReference>
<reference evidence="2 3" key="1">
    <citation type="submission" date="2023-11" db="EMBL/GenBank/DDBJ databases">
        <authorList>
            <person name="Hedman E."/>
            <person name="Englund M."/>
            <person name="Stromberg M."/>
            <person name="Nyberg Akerstrom W."/>
            <person name="Nylinder S."/>
            <person name="Jareborg N."/>
            <person name="Kallberg Y."/>
            <person name="Kronander E."/>
        </authorList>
    </citation>
    <scope>NUCLEOTIDE SEQUENCE [LARGE SCALE GENOMIC DNA]</scope>
</reference>
<name>A0AAV1K8N8_9NEOP</name>
<proteinExistence type="predicted"/>
<dbReference type="AlphaFoldDB" id="A0AAV1K8N8"/>
<gene>
    <name evidence="2" type="ORF">PARMNEM_LOCUS303</name>
</gene>
<comment type="caution">
    <text evidence="2">The sequence shown here is derived from an EMBL/GenBank/DDBJ whole genome shotgun (WGS) entry which is preliminary data.</text>
</comment>